<dbReference type="GO" id="GO:0003918">
    <property type="term" value="F:DNA topoisomerase type II (double strand cut, ATP-hydrolyzing) activity"/>
    <property type="evidence" value="ECO:0007669"/>
    <property type="project" value="UniProtKB-EC"/>
</dbReference>
<evidence type="ECO:0000256" key="9">
    <source>
        <dbReference type="PROSITE-ProRule" id="PRU01384"/>
    </source>
</evidence>
<keyword evidence="13" id="KW-1185">Reference proteome</keyword>
<accession>A0ABT6DDK8</accession>
<dbReference type="NCBIfam" id="TIGR01063">
    <property type="entry name" value="gyrA"/>
    <property type="match status" value="1"/>
</dbReference>
<dbReference type="Gene3D" id="3.90.199.10">
    <property type="entry name" value="Topoisomerase II, domain 5"/>
    <property type="match status" value="1"/>
</dbReference>
<comment type="catalytic activity">
    <reaction evidence="1 8 9">
        <text>ATP-dependent breakage, passage and rejoining of double-stranded DNA.</text>
        <dbReference type="EC" id="5.6.2.2"/>
    </reaction>
</comment>
<reference evidence="12" key="1">
    <citation type="submission" date="2022-08" db="EMBL/GenBank/DDBJ databases">
        <title>Novel Bdellovibrio Species Isolated from Svalbard: Designation Bdellovibrio svalbardensis.</title>
        <authorList>
            <person name="Mitchell R.J."/>
            <person name="Choi S.Y."/>
        </authorList>
    </citation>
    <scope>NUCLEOTIDE SEQUENCE</scope>
    <source>
        <strain evidence="12">PAP01</strain>
    </source>
</reference>
<evidence type="ECO:0000256" key="10">
    <source>
        <dbReference type="SAM" id="Coils"/>
    </source>
</evidence>
<dbReference type="InterPro" id="IPR013758">
    <property type="entry name" value="Topo_IIA_A/C_ab"/>
</dbReference>
<dbReference type="SMART" id="SM00434">
    <property type="entry name" value="TOP4c"/>
    <property type="match status" value="1"/>
</dbReference>
<comment type="subunit">
    <text evidence="8">Heterotetramer, composed of two GyrA and two GyrB chains. In the heterotetramer, GyrA contains the active site tyrosine that forms a transient covalent intermediate with DNA, while GyrB binds cofactors and catalyzes ATP hydrolysis.</text>
</comment>
<evidence type="ECO:0000259" key="11">
    <source>
        <dbReference type="PROSITE" id="PS52040"/>
    </source>
</evidence>
<dbReference type="PANTHER" id="PTHR43493">
    <property type="entry name" value="DNA GYRASE/TOPOISOMERASE SUBUNIT A"/>
    <property type="match status" value="1"/>
</dbReference>
<keyword evidence="4 8" id="KW-0067">ATP-binding</keyword>
<keyword evidence="7 8" id="KW-0413">Isomerase</keyword>
<dbReference type="InterPro" id="IPR002205">
    <property type="entry name" value="Topo_IIA_dom_A"/>
</dbReference>
<evidence type="ECO:0000313" key="12">
    <source>
        <dbReference type="EMBL" id="MDG0814926.1"/>
    </source>
</evidence>
<keyword evidence="10" id="KW-0175">Coiled coil</keyword>
<keyword evidence="3 8" id="KW-0547">Nucleotide-binding</keyword>
<keyword evidence="6 8" id="KW-0238">DNA-binding</keyword>
<dbReference type="InterPro" id="IPR050220">
    <property type="entry name" value="Type_II_DNA_Topoisomerases"/>
</dbReference>
<dbReference type="Gene3D" id="3.30.1360.40">
    <property type="match status" value="1"/>
</dbReference>
<dbReference type="NCBIfam" id="NF004044">
    <property type="entry name" value="PRK05561.1"/>
    <property type="match status" value="1"/>
</dbReference>
<dbReference type="InterPro" id="IPR035516">
    <property type="entry name" value="Gyrase/topoIV_suA_C"/>
</dbReference>
<dbReference type="HAMAP" id="MF_01897">
    <property type="entry name" value="GyrA"/>
    <property type="match status" value="1"/>
</dbReference>
<evidence type="ECO:0000256" key="8">
    <source>
        <dbReference type="HAMAP-Rule" id="MF_01897"/>
    </source>
</evidence>
<dbReference type="NCBIfam" id="NF004043">
    <property type="entry name" value="PRK05560.1"/>
    <property type="match status" value="1"/>
</dbReference>
<dbReference type="PROSITE" id="PS52040">
    <property type="entry name" value="TOPO_IIA"/>
    <property type="match status" value="1"/>
</dbReference>
<dbReference type="Pfam" id="PF03989">
    <property type="entry name" value="DNA_gyraseA_C"/>
    <property type="match status" value="6"/>
</dbReference>
<keyword evidence="8" id="KW-0963">Cytoplasm</keyword>
<dbReference type="Gene3D" id="1.10.268.10">
    <property type="entry name" value="Topoisomerase, domain 3"/>
    <property type="match status" value="1"/>
</dbReference>
<evidence type="ECO:0000313" key="13">
    <source>
        <dbReference type="Proteomes" id="UP001152321"/>
    </source>
</evidence>
<dbReference type="RefSeq" id="WP_277576408.1">
    <property type="nucleotide sequence ID" value="NZ_JANRMI010000001.1"/>
</dbReference>
<dbReference type="SUPFAM" id="SSF101904">
    <property type="entry name" value="GyrA/ParC C-terminal domain-like"/>
    <property type="match status" value="1"/>
</dbReference>
<dbReference type="SUPFAM" id="SSF56719">
    <property type="entry name" value="Type II DNA topoisomerase"/>
    <property type="match status" value="1"/>
</dbReference>
<dbReference type="EMBL" id="JANRMI010000001">
    <property type="protein sequence ID" value="MDG0814926.1"/>
    <property type="molecule type" value="Genomic_DNA"/>
</dbReference>
<dbReference type="CDD" id="cd00187">
    <property type="entry name" value="TOP4c"/>
    <property type="match status" value="1"/>
</dbReference>
<protein>
    <recommendedName>
        <fullName evidence="8">DNA gyrase subunit A</fullName>
        <ecNumber evidence="8">5.6.2.2</ecNumber>
    </recommendedName>
</protein>
<evidence type="ECO:0000256" key="7">
    <source>
        <dbReference type="ARBA" id="ARBA00023235"/>
    </source>
</evidence>
<proteinExistence type="inferred from homology"/>
<comment type="subcellular location">
    <subcellularLocation>
        <location evidence="8">Cytoplasm</location>
    </subcellularLocation>
</comment>
<dbReference type="Proteomes" id="UP001152321">
    <property type="component" value="Unassembled WGS sequence"/>
</dbReference>
<dbReference type="Pfam" id="PF00521">
    <property type="entry name" value="DNA_topoisoIV"/>
    <property type="match status" value="1"/>
</dbReference>
<dbReference type="InterPro" id="IPR013760">
    <property type="entry name" value="Topo_IIA-like_dom_sf"/>
</dbReference>
<dbReference type="EC" id="5.6.2.2" evidence="8"/>
<comment type="function">
    <text evidence="8">A type II topoisomerase that negatively supercoils closed circular double-stranded (ds) DNA in an ATP-dependent manner to modulate DNA topology and maintain chromosomes in an underwound state. Negative supercoiling favors strand separation, and DNA replication, transcription, recombination and repair, all of which involve strand separation. Also able to catalyze the interconversion of other topological isomers of dsDNA rings, including catenanes and knotted rings. Type II topoisomerases break and join 2 DNA strands simultaneously in an ATP-dependent manner.</text>
</comment>
<gene>
    <name evidence="8 12" type="primary">gyrA</name>
    <name evidence="12" type="ORF">NWE73_01035</name>
</gene>
<sequence>MENNNEKGVTLVDISKEMRGAYLQYSMSVIVGRALPDVRDGLKPVHRRVLFAQSEMNNRSNRPYLKSARVVGDVIGKYHPHGDSAVYETMVRMAQDFSLRYPLEDGQGNFGSIDGDSAAAMRYTEIRMTHLAEELLADIEKETIPFGPNYDDSLEIPLVLPAKFPNLLVNGSTGIAVGMATNIPPHNLGEVIDGCIHLINNPTAQLEDLLQFIKGPDFPSAGVIAGREGILQAYKKGRGIISLKGVAEVVSVKDREEIIITEIPYQVNKAKLIESMADLVRDKQIEGISDIRDESSREGMRIVVVLKRGENASVILNRLYKFTQLQTSFGIIMLALDAKNQPVTFDLKGMLEAFIDHRRDVVTKRCIFELKKALERAHILEGLKKALDHIEEVIKTIRASKEANAAREALMEKFEFSERQAVAILEMRLQRLTGLERDKIIAELAELQKQIDWLRFVLADVSEIYKIIVGELEEIKKRFADPRRTQITGDLSDIEDEDLIADEDMVVTVTNTGLIKRMPTAEYRVQKRGGKGLKGMETKEEDYVTDLFSASTKTMLLVFTDKGKVYWCKVHKLPLGSRTSKGKSLANVVQLANGESVRAILPVDEFNDKQFVVMLTEKGIIKKTSLDSFANPRTAGIIALTTDLDDGVIAVKISDGQSDIFIATKEGMSIRFNENDVREMGRTARGVKAITLAKDDSVVAMEVLEKNTTDTILMVTSKGYGKRSETSEYRIQSRGGVGIITQKTTDKVGVVIGTKKVSEKHELILSTDNGQVIRMKMSDISILGRNTQGVRLINIDEKDETVTGVAVVEDDHSEEAVVVPEGEKH</sequence>
<feature type="active site" description="O-(5'-phospho-DNA)-tyrosine intermediate" evidence="8 9">
    <location>
        <position position="123"/>
    </location>
</feature>
<dbReference type="PANTHER" id="PTHR43493:SF5">
    <property type="entry name" value="DNA GYRASE SUBUNIT A, CHLOROPLASTIC_MITOCHONDRIAL"/>
    <property type="match status" value="1"/>
</dbReference>
<comment type="miscellaneous">
    <text evidence="8">Few gyrases are as efficient as E.coli at forming negative supercoils. Not all organisms have 2 type II topoisomerases; in organisms with a single type II topoisomerase this enzyme also has to decatenate newly replicated chromosomes.</text>
</comment>
<feature type="coiled-coil region" evidence="10">
    <location>
        <begin position="380"/>
        <end position="420"/>
    </location>
</feature>
<organism evidence="12 13">
    <name type="scientific">Bdellovibrio svalbardensis</name>
    <dbReference type="NCBI Taxonomy" id="2972972"/>
    <lineage>
        <taxon>Bacteria</taxon>
        <taxon>Pseudomonadati</taxon>
        <taxon>Bdellovibrionota</taxon>
        <taxon>Bdellovibrionia</taxon>
        <taxon>Bdellovibrionales</taxon>
        <taxon>Pseudobdellovibrionaceae</taxon>
        <taxon>Bdellovibrio</taxon>
    </lineage>
</organism>
<dbReference type="InterPro" id="IPR006691">
    <property type="entry name" value="GyrA/parC_rep"/>
</dbReference>
<dbReference type="InterPro" id="IPR013757">
    <property type="entry name" value="Topo_IIA_A_a_sf"/>
</dbReference>
<dbReference type="Gene3D" id="2.120.10.90">
    <property type="entry name" value="DNA gyrase/topoisomerase IV, subunit A, C-terminal"/>
    <property type="match status" value="1"/>
</dbReference>
<feature type="short sequence motif" description="GyrA-box" evidence="8">
    <location>
        <begin position="526"/>
        <end position="532"/>
    </location>
</feature>
<name>A0ABT6DDK8_9BACT</name>
<evidence type="ECO:0000256" key="2">
    <source>
        <dbReference type="ARBA" id="ARBA00008263"/>
    </source>
</evidence>
<feature type="domain" description="Topo IIA-type catalytic" evidence="11">
    <location>
        <begin position="35"/>
        <end position="499"/>
    </location>
</feature>
<dbReference type="InterPro" id="IPR005743">
    <property type="entry name" value="GyrA"/>
</dbReference>
<evidence type="ECO:0000256" key="3">
    <source>
        <dbReference type="ARBA" id="ARBA00022741"/>
    </source>
</evidence>
<comment type="caution">
    <text evidence="12">The sequence shown here is derived from an EMBL/GenBank/DDBJ whole genome shotgun (WGS) entry which is preliminary data.</text>
</comment>
<evidence type="ECO:0000256" key="1">
    <source>
        <dbReference type="ARBA" id="ARBA00000185"/>
    </source>
</evidence>
<keyword evidence="5 8" id="KW-0799">Topoisomerase</keyword>
<evidence type="ECO:0000256" key="5">
    <source>
        <dbReference type="ARBA" id="ARBA00023029"/>
    </source>
</evidence>
<evidence type="ECO:0000256" key="6">
    <source>
        <dbReference type="ARBA" id="ARBA00023125"/>
    </source>
</evidence>
<evidence type="ECO:0000256" key="4">
    <source>
        <dbReference type="ARBA" id="ARBA00022840"/>
    </source>
</evidence>
<comment type="similarity">
    <text evidence="2 8">Belongs to the type II topoisomerase GyrA/ParC subunit family.</text>
</comment>